<dbReference type="PROSITE" id="PS50850">
    <property type="entry name" value="MFS"/>
    <property type="match status" value="1"/>
</dbReference>
<feature type="transmembrane region" description="Helical" evidence="6">
    <location>
        <begin position="135"/>
        <end position="157"/>
    </location>
</feature>
<comment type="subcellular location">
    <subcellularLocation>
        <location evidence="1">Cell membrane</location>
        <topology evidence="1">Multi-pass membrane protein</topology>
    </subcellularLocation>
</comment>
<feature type="transmembrane region" description="Helical" evidence="6">
    <location>
        <begin position="51"/>
        <end position="72"/>
    </location>
</feature>
<dbReference type="InterPro" id="IPR010645">
    <property type="entry name" value="MFS_4"/>
</dbReference>
<feature type="domain" description="Major facilitator superfamily (MFS) profile" evidence="7">
    <location>
        <begin position="9"/>
        <end position="394"/>
    </location>
</feature>
<dbReference type="AlphaFoldDB" id="A0A942U2G1"/>
<dbReference type="PANTHER" id="PTHR23537">
    <property type="match status" value="1"/>
</dbReference>
<feature type="transmembrane region" description="Helical" evidence="6">
    <location>
        <begin position="221"/>
        <end position="242"/>
    </location>
</feature>
<evidence type="ECO:0000256" key="1">
    <source>
        <dbReference type="ARBA" id="ARBA00004651"/>
    </source>
</evidence>
<evidence type="ECO:0000313" key="9">
    <source>
        <dbReference type="Proteomes" id="UP000679749"/>
    </source>
</evidence>
<feature type="transmembrane region" description="Helical" evidence="6">
    <location>
        <begin position="254"/>
        <end position="272"/>
    </location>
</feature>
<feature type="transmembrane region" description="Helical" evidence="6">
    <location>
        <begin position="305"/>
        <end position="326"/>
    </location>
</feature>
<evidence type="ECO:0000259" key="7">
    <source>
        <dbReference type="PROSITE" id="PS50850"/>
    </source>
</evidence>
<keyword evidence="4 6" id="KW-1133">Transmembrane helix</keyword>
<evidence type="ECO:0000256" key="2">
    <source>
        <dbReference type="ARBA" id="ARBA00022448"/>
    </source>
</evidence>
<accession>A0A942U2G1</accession>
<keyword evidence="3 6" id="KW-0812">Transmembrane</keyword>
<evidence type="ECO:0000256" key="5">
    <source>
        <dbReference type="ARBA" id="ARBA00023136"/>
    </source>
</evidence>
<name>A0A942U2G1_9BACI</name>
<feature type="transmembrane region" description="Helical" evidence="6">
    <location>
        <begin position="281"/>
        <end position="299"/>
    </location>
</feature>
<dbReference type="Pfam" id="PF06779">
    <property type="entry name" value="MFS_4"/>
    <property type="match status" value="1"/>
</dbReference>
<dbReference type="InterPro" id="IPR020846">
    <property type="entry name" value="MFS_dom"/>
</dbReference>
<feature type="transmembrane region" description="Helical" evidence="6">
    <location>
        <begin position="12"/>
        <end position="31"/>
    </location>
</feature>
<evidence type="ECO:0000256" key="4">
    <source>
        <dbReference type="ARBA" id="ARBA00022989"/>
    </source>
</evidence>
<comment type="caution">
    <text evidence="8">The sequence shown here is derived from an EMBL/GenBank/DDBJ whole genome shotgun (WGS) entry which is preliminary data.</text>
</comment>
<gene>
    <name evidence="8" type="ORF">KHA99_01140</name>
</gene>
<feature type="transmembrane region" description="Helical" evidence="6">
    <location>
        <begin position="338"/>
        <end position="362"/>
    </location>
</feature>
<organism evidence="8 9">
    <name type="scientific">Neobacillus rhizophilus</name>
    <dbReference type="NCBI Taxonomy" id="2833579"/>
    <lineage>
        <taxon>Bacteria</taxon>
        <taxon>Bacillati</taxon>
        <taxon>Bacillota</taxon>
        <taxon>Bacilli</taxon>
        <taxon>Bacillales</taxon>
        <taxon>Bacillaceae</taxon>
        <taxon>Neobacillus</taxon>
    </lineage>
</organism>
<dbReference type="Gene3D" id="1.20.1250.20">
    <property type="entry name" value="MFS general substrate transporter like domains"/>
    <property type="match status" value="2"/>
</dbReference>
<reference evidence="8" key="1">
    <citation type="submission" date="2021-05" db="EMBL/GenBank/DDBJ databases">
        <title>Novel Bacillus species.</title>
        <authorList>
            <person name="Liu G."/>
        </authorList>
    </citation>
    <scope>NUCLEOTIDE SEQUENCE</scope>
    <source>
        <strain evidence="8">FJAT-49825</strain>
    </source>
</reference>
<protein>
    <submittedName>
        <fullName evidence="8">MFS transporter</fullName>
    </submittedName>
</protein>
<dbReference type="GO" id="GO:0005886">
    <property type="term" value="C:plasma membrane"/>
    <property type="evidence" value="ECO:0007669"/>
    <property type="project" value="UniProtKB-SubCell"/>
</dbReference>
<dbReference type="GO" id="GO:0022857">
    <property type="term" value="F:transmembrane transporter activity"/>
    <property type="evidence" value="ECO:0007669"/>
    <property type="project" value="InterPro"/>
</dbReference>
<dbReference type="RefSeq" id="WP_213115597.1">
    <property type="nucleotide sequence ID" value="NZ_JAGYPF010000001.1"/>
</dbReference>
<dbReference type="InterPro" id="IPR036259">
    <property type="entry name" value="MFS_trans_sf"/>
</dbReference>
<dbReference type="EMBL" id="JAGYPF010000001">
    <property type="protein sequence ID" value="MBS4211052.1"/>
    <property type="molecule type" value="Genomic_DNA"/>
</dbReference>
<dbReference type="PANTHER" id="PTHR23537:SF1">
    <property type="entry name" value="SUGAR TRANSPORTER"/>
    <property type="match status" value="1"/>
</dbReference>
<feature type="transmembrane region" description="Helical" evidence="6">
    <location>
        <begin position="169"/>
        <end position="189"/>
    </location>
</feature>
<sequence length="412" mass="44753">MEHKNQNNLFTYALIGMLTTAVVLAFARLSYGVILPFMRDGLNLSYKEAGFLGTTTSFGYLSTLIFAGILASKWGSKRTVLLGISLVTAGLAGLSLGNSYLLAFLFMLLLGIGTSFTFTPFITLLVSWFPLKKGFVIGLTTSGAGIGILFAGMIVPYLSSINSENGWRWAWGIYAAIGLLVVILTMIFIKNPPAEPVSEKQQQKTPAKEIYKNPKVINIGLIYGVVGLTYIVQVIFIMSYMIDAGISVKFAGQLMALNGVLSIFGGPFWGFVSDRFGRRKSLILTMGLTMFSMLLPVLFPSQLGFTLHIILMSSTSTGLFTLTQAASMDHVKPSEMPIAFSYVTFYFAVGQLVGPAIAGWLIEDLGGFRTAFIFSTVCLAVGIILTLKVKNAAQNEQVKINLNTDLKEHISP</sequence>
<proteinExistence type="predicted"/>
<dbReference type="SUPFAM" id="SSF103473">
    <property type="entry name" value="MFS general substrate transporter"/>
    <property type="match status" value="1"/>
</dbReference>
<evidence type="ECO:0000256" key="3">
    <source>
        <dbReference type="ARBA" id="ARBA00022692"/>
    </source>
</evidence>
<evidence type="ECO:0000313" key="8">
    <source>
        <dbReference type="EMBL" id="MBS4211052.1"/>
    </source>
</evidence>
<feature type="transmembrane region" description="Helical" evidence="6">
    <location>
        <begin position="102"/>
        <end position="128"/>
    </location>
</feature>
<dbReference type="Proteomes" id="UP000679749">
    <property type="component" value="Unassembled WGS sequence"/>
</dbReference>
<evidence type="ECO:0000256" key="6">
    <source>
        <dbReference type="SAM" id="Phobius"/>
    </source>
</evidence>
<feature type="transmembrane region" description="Helical" evidence="6">
    <location>
        <begin position="79"/>
        <end position="96"/>
    </location>
</feature>
<feature type="transmembrane region" description="Helical" evidence="6">
    <location>
        <begin position="368"/>
        <end position="387"/>
    </location>
</feature>
<keyword evidence="5 6" id="KW-0472">Membrane</keyword>
<keyword evidence="2" id="KW-0813">Transport</keyword>
<keyword evidence="9" id="KW-1185">Reference proteome</keyword>